<dbReference type="GeneID" id="90542953"/>
<evidence type="ECO:0000313" key="1">
    <source>
        <dbReference type="EMBL" id="WUR05106.1"/>
    </source>
</evidence>
<dbReference type="Proteomes" id="UP001334084">
    <property type="component" value="Chromosome 12"/>
</dbReference>
<dbReference type="KEGG" id="vnx:VNE69_12091"/>
<sequence>MNRYFPGSYIRVYDHCIRFRINIKNLYCFFELNDYEAADLKKIVTIYEEKWSNDFSSIFDTLCKGEYVDLDLLLSKDMPKDKIKEDYQIELYDAEVEKYMKHKYRSKNKSKSYLHFIKEDKFFNKINESLSEHCRKEIENLIKRTYDLLEMENFEEIELFGYLIKKNTNSLVFLTRRILNDKNSGLKILLAHFLYKNSVIFENDFNILIREENEKERNGVINAISDHLTRQKFIRLHLLFIFLFIEAERFINENHENMDDFFQNLKKLDKQAETFYNIYEPLETNHKIGIDLLKLMNFMKKKLIDDPKKSNVQILCALISLFTGSKTNYMLNLITGEYEMFEKNKIIRRMGLDPSKVEEFNENIRKEVILLTRSYYQRN</sequence>
<protein>
    <submittedName>
        <fullName evidence="1">Uncharacterized protein</fullName>
    </submittedName>
</protein>
<dbReference type="AlphaFoldDB" id="A0AAX4JI40"/>
<accession>A0AAX4JI40</accession>
<gene>
    <name evidence="1" type="ORF">VNE69_12091</name>
</gene>
<reference evidence="1" key="1">
    <citation type="journal article" date="2024" name="BMC Genomics">
        <title>Functional annotation of a divergent genome using sequence and structure-based similarity.</title>
        <authorList>
            <person name="Svedberg D."/>
            <person name="Winiger R.R."/>
            <person name="Berg A."/>
            <person name="Sharma H."/>
            <person name="Tellgren-Roth C."/>
            <person name="Debrunner-Vossbrinck B.A."/>
            <person name="Vossbrinck C.R."/>
            <person name="Barandun J."/>
        </authorList>
    </citation>
    <scope>NUCLEOTIDE SEQUENCE</scope>
    <source>
        <strain evidence="1">Illinois isolate</strain>
    </source>
</reference>
<evidence type="ECO:0000313" key="2">
    <source>
        <dbReference type="Proteomes" id="UP001334084"/>
    </source>
</evidence>
<proteinExistence type="predicted"/>
<dbReference type="EMBL" id="CP142737">
    <property type="protein sequence ID" value="WUR05106.1"/>
    <property type="molecule type" value="Genomic_DNA"/>
</dbReference>
<dbReference type="RefSeq" id="XP_065331251.1">
    <property type="nucleotide sequence ID" value="XM_065475179.1"/>
</dbReference>
<keyword evidence="2" id="KW-1185">Reference proteome</keyword>
<organism evidence="1 2">
    <name type="scientific">Vairimorpha necatrix</name>
    <dbReference type="NCBI Taxonomy" id="6039"/>
    <lineage>
        <taxon>Eukaryota</taxon>
        <taxon>Fungi</taxon>
        <taxon>Fungi incertae sedis</taxon>
        <taxon>Microsporidia</taxon>
        <taxon>Nosematidae</taxon>
        <taxon>Vairimorpha</taxon>
    </lineage>
</organism>
<name>A0AAX4JI40_9MICR</name>